<protein>
    <submittedName>
        <fullName evidence="2">Helix-turn-helix transcriptional regulator</fullName>
    </submittedName>
</protein>
<dbReference type="CDD" id="cd00093">
    <property type="entry name" value="HTH_XRE"/>
    <property type="match status" value="1"/>
</dbReference>
<feature type="domain" description="HTH cro/C1-type" evidence="1">
    <location>
        <begin position="11"/>
        <end position="64"/>
    </location>
</feature>
<dbReference type="Pfam" id="PF13443">
    <property type="entry name" value="HTH_26"/>
    <property type="match status" value="1"/>
</dbReference>
<evidence type="ECO:0000313" key="3">
    <source>
        <dbReference type="Proteomes" id="UP001301442"/>
    </source>
</evidence>
<evidence type="ECO:0000259" key="1">
    <source>
        <dbReference type="PROSITE" id="PS50943"/>
    </source>
</evidence>
<dbReference type="InterPro" id="IPR010982">
    <property type="entry name" value="Lambda_DNA-bd_dom_sf"/>
</dbReference>
<reference evidence="2 3" key="1">
    <citation type="submission" date="2023-09" db="EMBL/GenBank/DDBJ databases">
        <authorList>
            <person name="Qi X."/>
        </authorList>
    </citation>
    <scope>NUCLEOTIDE SEQUENCE [LARGE SCALE GENOMIC DNA]</scope>
    <source>
        <strain evidence="2 3">S1-1</strain>
    </source>
</reference>
<dbReference type="SMART" id="SM00530">
    <property type="entry name" value="HTH_XRE"/>
    <property type="match status" value="1"/>
</dbReference>
<accession>A0ABZ0GL39</accession>
<dbReference type="InterPro" id="IPR001387">
    <property type="entry name" value="Cro/C1-type_HTH"/>
</dbReference>
<dbReference type="RefSeq" id="WP_348395258.1">
    <property type="nucleotide sequence ID" value="NZ_CP136600.1"/>
</dbReference>
<evidence type="ECO:0000313" key="2">
    <source>
        <dbReference type="EMBL" id="WOH36445.1"/>
    </source>
</evidence>
<dbReference type="PROSITE" id="PS50943">
    <property type="entry name" value="HTH_CROC1"/>
    <property type="match status" value="1"/>
</dbReference>
<proteinExistence type="predicted"/>
<sequence length="251" mass="28840">MAQTSSLLIALKKALKAHGYTYADVAKHLGLAQASIKRLFSEENISLNRLDQICQMMDMEISDLVRAMSEQQTNLQQLTVEQEQEITKDLGLLLITVCVLNKWTMMEIVEYYQLEETYCIQKLARLDKLKIIELLPGNRIKLLVGANFGWRDNGPIQAFFQQYIGQEFFNSRFSQDDECLLVLNGMLSSASNSEFQRKLKRIAQEFEVLNHEDSSLPLDDRNGITVVLAIRSWRFGLSQHLLKNKPYQSSD</sequence>
<dbReference type="Gene3D" id="1.10.260.40">
    <property type="entry name" value="lambda repressor-like DNA-binding domains"/>
    <property type="match status" value="1"/>
</dbReference>
<dbReference type="EMBL" id="CP136600">
    <property type="protein sequence ID" value="WOH36445.1"/>
    <property type="molecule type" value="Genomic_DNA"/>
</dbReference>
<gene>
    <name evidence="2" type="ORF">RI844_13825</name>
</gene>
<keyword evidence="3" id="KW-1185">Reference proteome</keyword>
<dbReference type="Proteomes" id="UP001301442">
    <property type="component" value="Chromosome"/>
</dbReference>
<dbReference type="SUPFAM" id="SSF47413">
    <property type="entry name" value="lambda repressor-like DNA-binding domains"/>
    <property type="match status" value="1"/>
</dbReference>
<organism evidence="2 3">
    <name type="scientific">Thalassotalea fonticola</name>
    <dbReference type="NCBI Taxonomy" id="3065649"/>
    <lineage>
        <taxon>Bacteria</taxon>
        <taxon>Pseudomonadati</taxon>
        <taxon>Pseudomonadota</taxon>
        <taxon>Gammaproteobacteria</taxon>
        <taxon>Alteromonadales</taxon>
        <taxon>Colwelliaceae</taxon>
        <taxon>Thalassotalea</taxon>
    </lineage>
</organism>
<name>A0ABZ0GL39_9GAMM</name>